<gene>
    <name evidence="2" type="ORF">LCPAC406_00790</name>
</gene>
<dbReference type="InterPro" id="IPR027417">
    <property type="entry name" value="P-loop_NTPase"/>
</dbReference>
<dbReference type="PROSITE" id="PS51192">
    <property type="entry name" value="HELICASE_ATP_BIND_1"/>
    <property type="match status" value="1"/>
</dbReference>
<dbReference type="InterPro" id="IPR006935">
    <property type="entry name" value="Helicase/UvrB_N"/>
</dbReference>
<dbReference type="GO" id="GO:0016787">
    <property type="term" value="F:hydrolase activity"/>
    <property type="evidence" value="ECO:0007669"/>
    <property type="project" value="InterPro"/>
</dbReference>
<dbReference type="Pfam" id="PF04851">
    <property type="entry name" value="ResIII"/>
    <property type="match status" value="1"/>
</dbReference>
<dbReference type="GO" id="GO:0005524">
    <property type="term" value="F:ATP binding"/>
    <property type="evidence" value="ECO:0007669"/>
    <property type="project" value="InterPro"/>
</dbReference>
<name>A0A481ZEC6_9VIRU</name>
<evidence type="ECO:0000313" key="2">
    <source>
        <dbReference type="EMBL" id="QBK93765.1"/>
    </source>
</evidence>
<evidence type="ECO:0000259" key="1">
    <source>
        <dbReference type="PROSITE" id="PS51192"/>
    </source>
</evidence>
<proteinExistence type="predicted"/>
<keyword evidence="2" id="KW-0547">Nucleotide-binding</keyword>
<keyword evidence="2" id="KW-0067">ATP-binding</keyword>
<dbReference type="GO" id="GO:0004386">
    <property type="term" value="F:helicase activity"/>
    <property type="evidence" value="ECO:0007669"/>
    <property type="project" value="UniProtKB-KW"/>
</dbReference>
<dbReference type="InterPro" id="IPR001650">
    <property type="entry name" value="Helicase_C-like"/>
</dbReference>
<keyword evidence="2" id="KW-0378">Hydrolase</keyword>
<protein>
    <submittedName>
        <fullName evidence="2">DEAD/SNF2-like helicase</fullName>
    </submittedName>
</protein>
<dbReference type="EMBL" id="MK500604">
    <property type="protein sequence ID" value="QBK93765.1"/>
    <property type="molecule type" value="Genomic_DNA"/>
</dbReference>
<dbReference type="SUPFAM" id="SSF52540">
    <property type="entry name" value="P-loop containing nucleoside triphosphate hydrolases"/>
    <property type="match status" value="2"/>
</dbReference>
<dbReference type="Pfam" id="PF00271">
    <property type="entry name" value="Helicase_C"/>
    <property type="match status" value="1"/>
</dbReference>
<feature type="domain" description="Helicase ATP-binding" evidence="1">
    <location>
        <begin position="1"/>
        <end position="231"/>
    </location>
</feature>
<organism evidence="2">
    <name type="scientific">Pithovirus LCPAC406</name>
    <dbReference type="NCBI Taxonomy" id="2506599"/>
    <lineage>
        <taxon>Viruses</taxon>
        <taxon>Pithoviruses</taxon>
    </lineage>
</organism>
<reference evidence="2" key="1">
    <citation type="journal article" date="2019" name="MBio">
        <title>Virus Genomes from Deep Sea Sediments Expand the Ocean Megavirome and Support Independent Origins of Viral Gigantism.</title>
        <authorList>
            <person name="Backstrom D."/>
            <person name="Yutin N."/>
            <person name="Jorgensen S.L."/>
            <person name="Dharamshi J."/>
            <person name="Homa F."/>
            <person name="Zaremba-Niedwiedzka K."/>
            <person name="Spang A."/>
            <person name="Wolf Y.I."/>
            <person name="Koonin E.V."/>
            <person name="Ettema T.J."/>
        </authorList>
    </citation>
    <scope>NUCLEOTIDE SEQUENCE</scope>
</reference>
<accession>A0A481ZEC6</accession>
<dbReference type="GO" id="GO:0003677">
    <property type="term" value="F:DNA binding"/>
    <property type="evidence" value="ECO:0007669"/>
    <property type="project" value="InterPro"/>
</dbReference>
<sequence length="976" mass="113104">MSAVGTGKSLNVVAVAEYMIDHPELGIDKCLILTHNEALGAHFKSEIVKMNDSLSQFRNEDILTSTEKSKITTALRSISVKSNGDLRSPSFEYDIQTHISFGNSLKNKDDGFIRRKYSGHLIAIDEVHRIAAKELTTLKWNIFRKARKNIGKIYEVKEVTVEMKEKDELKELVPKAKKKKKSKSPTATELAYMNIHHLLHIAKVKTLLLSATPMENDPSDLAPILNLILPYKMQMTSNQEWWRKADKDTLEPYFRGRISYVRAIDNCLDLITKGIRLKFKIKNVNIDRVIEVSEMSPLQEKEYIRANSSISEKIEGLALPLRLISNFVFPDGRYDNADEFIYAKTFELDAILPKMKPALKEALRLSNLDMYSPKYKRIFDINNEYPRRACLIYTPYVTSGSFILTGIFYYNDYYHFTTEKSLKSRDDYKRFATINVDLSVERREEIFRAFKSPDNWDGRIIKVLIGSRLILYGLNIWNVMLIQIAGPEWNEAKNQQAIGRAIRATSHVHILSKMQKGERVKVLIYQHASVLTGAKGEYYLDESIDTRMYGIGQIKDKRNARVFRIAKEISIDCQLNRKRNMRPNDVPYSPECDYESCTYSCGNTDITLPIKYSNYDILYNDDLIDNLTRNIVILFLTSSRFTFDTIVDRMKGKVINEKYIRKALFKLISEKIRVFDRFGISCYIESHGNEVYLRRDYPIGSSNISDSYYTENLTAIISRGPATVSPVDNTAVLNVLKAHGEVFWDLYYNLSTENRINVLERSVINNVHPELLDRLNMLFLRVRGKTVHVMKNQIRTEKAIYTTTTSYQRIHEYMSILDGDSWRDATKEEETLYGPLILANQKRIEIPFNEKKVYGTIATMDDKFRIRNRIESKTGKKDISRGSICVDQNKLKIMKTILKYKIRSPKPATIISLNLMRQFITAYPTKDLSSSDVKLLYEWYAMETPTKKSVSYGFTRPYICKVIKKYFLEHDLILWI</sequence>
<keyword evidence="2" id="KW-0347">Helicase</keyword>
<dbReference type="InterPro" id="IPR014001">
    <property type="entry name" value="Helicase_ATP-bd"/>
</dbReference>
<dbReference type="Gene3D" id="3.40.50.300">
    <property type="entry name" value="P-loop containing nucleotide triphosphate hydrolases"/>
    <property type="match status" value="2"/>
</dbReference>